<dbReference type="SUPFAM" id="SSF54160">
    <property type="entry name" value="Chromo domain-like"/>
    <property type="match status" value="1"/>
</dbReference>
<evidence type="ECO:0000256" key="1">
    <source>
        <dbReference type="ARBA" id="ARBA00022670"/>
    </source>
</evidence>
<dbReference type="InterPro" id="IPR056924">
    <property type="entry name" value="SH3_Tf2-1"/>
</dbReference>
<dbReference type="PANTHER" id="PTHR37984">
    <property type="entry name" value="PROTEIN CBG26694"/>
    <property type="match status" value="1"/>
</dbReference>
<dbReference type="InterPro" id="IPR043502">
    <property type="entry name" value="DNA/RNA_pol_sf"/>
</dbReference>
<keyword evidence="13" id="KW-0238">DNA-binding</keyword>
<dbReference type="Pfam" id="PF17921">
    <property type="entry name" value="Integrase_H2C2"/>
    <property type="match status" value="1"/>
</dbReference>
<organism evidence="17 18">
    <name type="scientific">Acer yangbiense</name>
    <dbReference type="NCBI Taxonomy" id="1000413"/>
    <lineage>
        <taxon>Eukaryota</taxon>
        <taxon>Viridiplantae</taxon>
        <taxon>Streptophyta</taxon>
        <taxon>Embryophyta</taxon>
        <taxon>Tracheophyta</taxon>
        <taxon>Spermatophyta</taxon>
        <taxon>Magnoliopsida</taxon>
        <taxon>eudicotyledons</taxon>
        <taxon>Gunneridae</taxon>
        <taxon>Pentapetalae</taxon>
        <taxon>rosids</taxon>
        <taxon>malvids</taxon>
        <taxon>Sapindales</taxon>
        <taxon>Sapindaceae</taxon>
        <taxon>Hippocastanoideae</taxon>
        <taxon>Acereae</taxon>
        <taxon>Acer</taxon>
    </lineage>
</organism>
<dbReference type="GO" id="GO:0004190">
    <property type="term" value="F:aspartic-type endopeptidase activity"/>
    <property type="evidence" value="ECO:0007669"/>
    <property type="project" value="UniProtKB-KW"/>
</dbReference>
<dbReference type="OrthoDB" id="1939491at2759"/>
<keyword evidence="9" id="KW-0460">Magnesium</keyword>
<evidence type="ECO:0000256" key="15">
    <source>
        <dbReference type="ARBA" id="ARBA00023268"/>
    </source>
</evidence>
<evidence type="ECO:0000259" key="16">
    <source>
        <dbReference type="PROSITE" id="PS50013"/>
    </source>
</evidence>
<evidence type="ECO:0000313" key="17">
    <source>
        <dbReference type="EMBL" id="TXG60985.1"/>
    </source>
</evidence>
<dbReference type="SUPFAM" id="SSF56672">
    <property type="entry name" value="DNA/RNA polymerases"/>
    <property type="match status" value="2"/>
</dbReference>
<keyword evidence="12" id="KW-0239">DNA-directed DNA polymerase</keyword>
<dbReference type="Pfam" id="PF24626">
    <property type="entry name" value="SH3_Tf2-1"/>
    <property type="match status" value="1"/>
</dbReference>
<protein>
    <recommendedName>
        <fullName evidence="16">Chromo domain-containing protein</fullName>
    </recommendedName>
</protein>
<dbReference type="InterPro" id="IPR000953">
    <property type="entry name" value="Chromo/chromo_shadow_dom"/>
</dbReference>
<keyword evidence="7" id="KW-0255">Endonuclease</keyword>
<comment type="caution">
    <text evidence="17">The sequence shown here is derived from an EMBL/GenBank/DDBJ whole genome shotgun (WGS) entry which is preliminary data.</text>
</comment>
<keyword evidence="6" id="KW-0064">Aspartyl protease</keyword>
<keyword evidence="4" id="KW-0540">Nuclease</keyword>
<dbReference type="EMBL" id="VAHF01000005">
    <property type="protein sequence ID" value="TXG60985.1"/>
    <property type="molecule type" value="Genomic_DNA"/>
</dbReference>
<dbReference type="Gene3D" id="1.10.340.70">
    <property type="match status" value="1"/>
</dbReference>
<dbReference type="InterPro" id="IPR021109">
    <property type="entry name" value="Peptidase_aspartic_dom_sf"/>
</dbReference>
<dbReference type="PANTHER" id="PTHR37984:SF5">
    <property type="entry name" value="PROTEIN NYNRIN-LIKE"/>
    <property type="match status" value="1"/>
</dbReference>
<keyword evidence="10" id="KW-0229">DNA integration</keyword>
<dbReference type="PROSITE" id="PS50013">
    <property type="entry name" value="CHROMO_2"/>
    <property type="match status" value="1"/>
</dbReference>
<evidence type="ECO:0000256" key="8">
    <source>
        <dbReference type="ARBA" id="ARBA00022801"/>
    </source>
</evidence>
<keyword evidence="14" id="KW-0233">DNA recombination</keyword>
<accession>A0A5C7HW16</accession>
<evidence type="ECO:0000256" key="4">
    <source>
        <dbReference type="ARBA" id="ARBA00022722"/>
    </source>
</evidence>
<keyword evidence="5" id="KW-0479">Metal-binding</keyword>
<dbReference type="InterPro" id="IPR043128">
    <property type="entry name" value="Rev_trsase/Diguanyl_cyclase"/>
</dbReference>
<dbReference type="GO" id="GO:0046872">
    <property type="term" value="F:metal ion binding"/>
    <property type="evidence" value="ECO:0007669"/>
    <property type="project" value="UniProtKB-KW"/>
</dbReference>
<feature type="domain" description="Chromo" evidence="16">
    <location>
        <begin position="883"/>
        <end position="918"/>
    </location>
</feature>
<dbReference type="InterPro" id="IPR041577">
    <property type="entry name" value="RT_RNaseH_2"/>
</dbReference>
<evidence type="ECO:0000256" key="14">
    <source>
        <dbReference type="ARBA" id="ARBA00023172"/>
    </source>
</evidence>
<dbReference type="FunFam" id="3.30.70.270:FF:000026">
    <property type="entry name" value="Transposon Ty3-G Gag-Pol polyprotein"/>
    <property type="match status" value="1"/>
</dbReference>
<dbReference type="CDD" id="cd00024">
    <property type="entry name" value="CD_CSD"/>
    <property type="match status" value="1"/>
</dbReference>
<keyword evidence="1" id="KW-0645">Protease</keyword>
<evidence type="ECO:0000256" key="13">
    <source>
        <dbReference type="ARBA" id="ARBA00023125"/>
    </source>
</evidence>
<dbReference type="Pfam" id="PF13650">
    <property type="entry name" value="Asp_protease_2"/>
    <property type="match status" value="1"/>
</dbReference>
<proteinExistence type="predicted"/>
<evidence type="ECO:0000256" key="2">
    <source>
        <dbReference type="ARBA" id="ARBA00022679"/>
    </source>
</evidence>
<sequence>MVSDTEVATIVEEQERGREEQCTHTRRGKSKGLSLNALEARMAGLEEAVSGMPRVPEMMQRKSQMHPPSFEMPLNYGGDASMVIWAKISTPSAHGKSSRKSLRGNFVPLMQKKKHVAVFAGSNRRHEESQDGGYKAGMGSFRQLGALKSNNAPSISTKKGLMFMNALINGKAVRAMLDTKETHNFIFVDEAKKLGLKAISGGGIIKVVNSPAKPIASIAKAIPVCLGTWSGKLDFSIVPMDDFQVVLGMKFFDRVYAFPFPSGNSFSILDGSKTCMVPTERMAKMESKALSALQVKRGMKTDPSLMTTLRELNDGNDSLVLKNLIPTKIQAVIDEYKDVIPQELPDKLTSRREMDHQIELEPDSKPPAMALYRMAALELEELRRQLQNLLNSGYIQPSKAPYGALVEFLGHRIRDGKLMTDNAKVKAIQEWEAATRVPELRSFLGLVNYYWRFIQGYSAKAAPLTDLLKKNRAWHWSNKCQLTFKKLKKAISKEPVLVLPDHTKAFEVHIDALDFAIRGVLMQESHHIAFESRKANVMAEALSRKAELATMNASQPQRTLINRIKEGLQQDPLAKSTMKLANEGKTRHFWLDEGVLLTTEIPVYVRKWENLRKDIIKECHDSKWAGHLGMTRTLALLQNSYYWPQMWDDVDAYVRTCLVCQQDKVEQQRYGSIMVVVDRFSKYATFIPALKDCTVEEAAHLFLKHMGLVLGSNWGQLEVRDFQFRFSIRDCELKWKIAKKVEESDGLGGKSPAAHKLAREWHKQVNITRACLDKATRKMKKWADTRRRPLEFNEGDLVLIKLLPQQFKSLRQVHKGLVRKYESLFPIIKRVGKVSYQVRLPPRLKIHLVFHVSFLKPYHADMENPSRGESKRAPTVIVTAFDKDVECILADWVIRRRGFPNYTEYLVKWKDLPDSEAS</sequence>
<dbReference type="AlphaFoldDB" id="A0A5C7HW16"/>
<keyword evidence="3" id="KW-0548">Nucleotidyltransferase</keyword>
<dbReference type="Gene3D" id="3.30.70.270">
    <property type="match status" value="1"/>
</dbReference>
<dbReference type="GO" id="GO:0003964">
    <property type="term" value="F:RNA-directed DNA polymerase activity"/>
    <property type="evidence" value="ECO:0007669"/>
    <property type="project" value="UniProtKB-KW"/>
</dbReference>
<evidence type="ECO:0000256" key="10">
    <source>
        <dbReference type="ARBA" id="ARBA00022908"/>
    </source>
</evidence>
<evidence type="ECO:0000256" key="9">
    <source>
        <dbReference type="ARBA" id="ARBA00022842"/>
    </source>
</evidence>
<dbReference type="Proteomes" id="UP000323000">
    <property type="component" value="Chromosome 5"/>
</dbReference>
<dbReference type="Gene3D" id="2.40.70.10">
    <property type="entry name" value="Acid Proteases"/>
    <property type="match status" value="1"/>
</dbReference>
<dbReference type="GO" id="GO:0003887">
    <property type="term" value="F:DNA-directed DNA polymerase activity"/>
    <property type="evidence" value="ECO:0007669"/>
    <property type="project" value="UniProtKB-KW"/>
</dbReference>
<reference evidence="18" key="1">
    <citation type="journal article" date="2019" name="Gigascience">
        <title>De novo genome assembly of the endangered Acer yangbiense, a plant species with extremely small populations endemic to Yunnan Province, China.</title>
        <authorList>
            <person name="Yang J."/>
            <person name="Wariss H.M."/>
            <person name="Tao L."/>
            <person name="Zhang R."/>
            <person name="Yun Q."/>
            <person name="Hollingsworth P."/>
            <person name="Dao Z."/>
            <person name="Luo G."/>
            <person name="Guo H."/>
            <person name="Ma Y."/>
            <person name="Sun W."/>
        </authorList>
    </citation>
    <scope>NUCLEOTIDE SEQUENCE [LARGE SCALE GENOMIC DNA]</scope>
    <source>
        <strain evidence="18">cv. Malutang</strain>
    </source>
</reference>
<gene>
    <name evidence="17" type="ORF">EZV62_012348</name>
</gene>
<evidence type="ECO:0000256" key="11">
    <source>
        <dbReference type="ARBA" id="ARBA00022918"/>
    </source>
</evidence>
<dbReference type="GO" id="GO:0006508">
    <property type="term" value="P:proteolysis"/>
    <property type="evidence" value="ECO:0007669"/>
    <property type="project" value="UniProtKB-KW"/>
</dbReference>
<dbReference type="GO" id="GO:0003677">
    <property type="term" value="F:DNA binding"/>
    <property type="evidence" value="ECO:0007669"/>
    <property type="project" value="UniProtKB-KW"/>
</dbReference>
<dbReference type="Pfam" id="PF17919">
    <property type="entry name" value="RT_RNaseH_2"/>
    <property type="match status" value="1"/>
</dbReference>
<dbReference type="GO" id="GO:0004519">
    <property type="term" value="F:endonuclease activity"/>
    <property type="evidence" value="ECO:0007669"/>
    <property type="project" value="UniProtKB-KW"/>
</dbReference>
<dbReference type="InterPro" id="IPR050951">
    <property type="entry name" value="Retrovirus_Pol_polyprotein"/>
</dbReference>
<dbReference type="GO" id="GO:0015074">
    <property type="term" value="P:DNA integration"/>
    <property type="evidence" value="ECO:0007669"/>
    <property type="project" value="UniProtKB-KW"/>
</dbReference>
<keyword evidence="15" id="KW-0511">Multifunctional enzyme</keyword>
<dbReference type="InterPro" id="IPR041588">
    <property type="entry name" value="Integrase_H2C2"/>
</dbReference>
<keyword evidence="8" id="KW-0378">Hydrolase</keyword>
<evidence type="ECO:0000256" key="3">
    <source>
        <dbReference type="ARBA" id="ARBA00022695"/>
    </source>
</evidence>
<dbReference type="GO" id="GO:0006310">
    <property type="term" value="P:DNA recombination"/>
    <property type="evidence" value="ECO:0007669"/>
    <property type="project" value="UniProtKB-KW"/>
</dbReference>
<evidence type="ECO:0000256" key="6">
    <source>
        <dbReference type="ARBA" id="ARBA00022750"/>
    </source>
</evidence>
<evidence type="ECO:0000313" key="18">
    <source>
        <dbReference type="Proteomes" id="UP000323000"/>
    </source>
</evidence>
<evidence type="ECO:0000256" key="5">
    <source>
        <dbReference type="ARBA" id="ARBA00022723"/>
    </source>
</evidence>
<name>A0A5C7HW16_9ROSI</name>
<evidence type="ECO:0000256" key="7">
    <source>
        <dbReference type="ARBA" id="ARBA00022759"/>
    </source>
</evidence>
<keyword evidence="11" id="KW-0695">RNA-directed DNA polymerase</keyword>
<keyword evidence="18" id="KW-1185">Reference proteome</keyword>
<dbReference type="Gene3D" id="3.10.10.10">
    <property type="entry name" value="HIV Type 1 Reverse Transcriptase, subunit A, domain 1"/>
    <property type="match status" value="1"/>
</dbReference>
<keyword evidence="2" id="KW-0808">Transferase</keyword>
<dbReference type="InterPro" id="IPR016197">
    <property type="entry name" value="Chromo-like_dom_sf"/>
</dbReference>
<dbReference type="CDD" id="cd00303">
    <property type="entry name" value="retropepsin_like"/>
    <property type="match status" value="1"/>
</dbReference>
<evidence type="ECO:0000256" key="12">
    <source>
        <dbReference type="ARBA" id="ARBA00022932"/>
    </source>
</evidence>
<dbReference type="FunFam" id="1.10.340.70:FF:000001">
    <property type="entry name" value="Retrovirus-related Pol polyprotein from transposon gypsy-like Protein"/>
    <property type="match status" value="1"/>
</dbReference>